<dbReference type="EMBL" id="BQNB010011833">
    <property type="protein sequence ID" value="GJS95742.1"/>
    <property type="molecule type" value="Genomic_DNA"/>
</dbReference>
<reference evidence="1" key="1">
    <citation type="journal article" date="2022" name="Int. J. Mol. Sci.">
        <title>Draft Genome of Tanacetum Coccineum: Genomic Comparison of Closely Related Tanacetum-Family Plants.</title>
        <authorList>
            <person name="Yamashiro T."/>
            <person name="Shiraishi A."/>
            <person name="Nakayama K."/>
            <person name="Satake H."/>
        </authorList>
    </citation>
    <scope>NUCLEOTIDE SEQUENCE</scope>
</reference>
<evidence type="ECO:0000313" key="2">
    <source>
        <dbReference type="Proteomes" id="UP001151760"/>
    </source>
</evidence>
<gene>
    <name evidence="1" type="ORF">Tco_0802710</name>
</gene>
<reference evidence="1" key="2">
    <citation type="submission" date="2022-01" db="EMBL/GenBank/DDBJ databases">
        <authorList>
            <person name="Yamashiro T."/>
            <person name="Shiraishi A."/>
            <person name="Satake H."/>
            <person name="Nakayama K."/>
        </authorList>
    </citation>
    <scope>NUCLEOTIDE SEQUENCE</scope>
</reference>
<evidence type="ECO:0000313" key="1">
    <source>
        <dbReference type="EMBL" id="GJS95742.1"/>
    </source>
</evidence>
<proteinExistence type="predicted"/>
<sequence length="158" mass="18263">MMRREMVFGEVVEVFIGIGVFIEEEEDEGRAWYRLVNRILGRGVIIVFFLKDDSEIVKEYIFEDNDLMELKEWCGPLTSENDVKMMLARKVTKTNKRMLKRIIRGLPVDVLPPGISARAELASMAYFFFKTPNARSTSFLADSCFILYKIRFLSSSAV</sequence>
<keyword evidence="2" id="KW-1185">Reference proteome</keyword>
<protein>
    <recommendedName>
        <fullName evidence="3">Agenet-like domain-containing protein</fullName>
    </recommendedName>
</protein>
<dbReference type="Proteomes" id="UP001151760">
    <property type="component" value="Unassembled WGS sequence"/>
</dbReference>
<accession>A0ABQ5A3P1</accession>
<comment type="caution">
    <text evidence="1">The sequence shown here is derived from an EMBL/GenBank/DDBJ whole genome shotgun (WGS) entry which is preliminary data.</text>
</comment>
<organism evidence="1 2">
    <name type="scientific">Tanacetum coccineum</name>
    <dbReference type="NCBI Taxonomy" id="301880"/>
    <lineage>
        <taxon>Eukaryota</taxon>
        <taxon>Viridiplantae</taxon>
        <taxon>Streptophyta</taxon>
        <taxon>Embryophyta</taxon>
        <taxon>Tracheophyta</taxon>
        <taxon>Spermatophyta</taxon>
        <taxon>Magnoliopsida</taxon>
        <taxon>eudicotyledons</taxon>
        <taxon>Gunneridae</taxon>
        <taxon>Pentapetalae</taxon>
        <taxon>asterids</taxon>
        <taxon>campanulids</taxon>
        <taxon>Asterales</taxon>
        <taxon>Asteraceae</taxon>
        <taxon>Asteroideae</taxon>
        <taxon>Anthemideae</taxon>
        <taxon>Anthemidinae</taxon>
        <taxon>Tanacetum</taxon>
    </lineage>
</organism>
<evidence type="ECO:0008006" key="3">
    <source>
        <dbReference type="Google" id="ProtNLM"/>
    </source>
</evidence>
<name>A0ABQ5A3P1_9ASTR</name>